<evidence type="ECO:0008006" key="2">
    <source>
        <dbReference type="Google" id="ProtNLM"/>
    </source>
</evidence>
<sequence>MSNAAALRRGSQMAKDMIARHVLNEILVLMADAALDFVVQKRIRDGHNMTGNTINSYVVGVFVKGKLVYRRGSWESIPRPLTHKVYRYQPGRMRWDGEEQHSMFPTRGTVQHNGTTEPERAIAFINSYQASPKGWTLVVANGIEYATYEENVYNADTLTGAYEDFKFTHALHFKPMPD</sequence>
<dbReference type="EMBL" id="PP511379">
    <property type="protein sequence ID" value="XCD03701.1"/>
    <property type="molecule type" value="Genomic_DNA"/>
</dbReference>
<reference evidence="1" key="1">
    <citation type="submission" date="2024-03" db="EMBL/GenBank/DDBJ databases">
        <title>Diverse circular DNA viruses in blood, oral, and fecal samples of captive lemurs.</title>
        <authorList>
            <person name="Paietta E.N."/>
            <person name="Kraberger S."/>
            <person name="Lund M.C."/>
            <person name="Custer J.M."/>
            <person name="Vargas K.M."/>
            <person name="Ehmke E.E."/>
            <person name="Yoder A.D."/>
            <person name="Varsani A."/>
        </authorList>
    </citation>
    <scope>NUCLEOTIDE SEQUENCE</scope>
    <source>
        <strain evidence="1">Duke_21_1</strain>
    </source>
</reference>
<evidence type="ECO:0000313" key="1">
    <source>
        <dbReference type="EMBL" id="XCD03701.1"/>
    </source>
</evidence>
<accession>A0AAU8AVE2</accession>
<proteinExistence type="predicted"/>
<name>A0AAU8AVE2_9CAUD</name>
<protein>
    <recommendedName>
        <fullName evidence="2">Capsid protein</fullName>
    </recommendedName>
</protein>
<organism evidence="1">
    <name type="scientific">Dulem virus 40</name>
    <dbReference type="NCBI Taxonomy" id="3145758"/>
    <lineage>
        <taxon>Viruses</taxon>
        <taxon>Duplodnaviria</taxon>
        <taxon>Heunggongvirae</taxon>
        <taxon>Uroviricota</taxon>
        <taxon>Caudoviricetes</taxon>
    </lineage>
</organism>